<dbReference type="Gene3D" id="2.160.10.10">
    <property type="entry name" value="Hexapeptide repeat proteins"/>
    <property type="match status" value="1"/>
</dbReference>
<dbReference type="SUPFAM" id="SSF51161">
    <property type="entry name" value="Trimeric LpxA-like enzymes"/>
    <property type="match status" value="1"/>
</dbReference>
<dbReference type="RefSeq" id="WP_208692047.1">
    <property type="nucleotide sequence ID" value="NZ_CP022198.1"/>
</dbReference>
<organism evidence="1 2">
    <name type="scientific">Pseudomonas oryzihabitans</name>
    <dbReference type="NCBI Taxonomy" id="47885"/>
    <lineage>
        <taxon>Bacteria</taxon>
        <taxon>Pseudomonadati</taxon>
        <taxon>Pseudomonadota</taxon>
        <taxon>Gammaproteobacteria</taxon>
        <taxon>Pseudomonadales</taxon>
        <taxon>Pseudomonadaceae</taxon>
        <taxon>Pseudomonas</taxon>
    </lineage>
</organism>
<evidence type="ECO:0000313" key="1">
    <source>
        <dbReference type="EMBL" id="AXA67994.1"/>
    </source>
</evidence>
<accession>A0A2Z5ABW8</accession>
<protein>
    <recommendedName>
        <fullName evidence="3">Serine acetyltransferase</fullName>
    </recommendedName>
</protein>
<name>A0A2Z5ABW8_9PSED</name>
<evidence type="ECO:0008006" key="3">
    <source>
        <dbReference type="Google" id="ProtNLM"/>
    </source>
</evidence>
<dbReference type="Proteomes" id="UP000250579">
    <property type="component" value="Chromosome"/>
</dbReference>
<gene>
    <name evidence="1" type="ORF">CE139_20045</name>
</gene>
<dbReference type="EMBL" id="CP022198">
    <property type="protein sequence ID" value="AXA67994.1"/>
    <property type="molecule type" value="Genomic_DNA"/>
</dbReference>
<sequence>MQLQGMDRVGLRDYVTRQLEHFFPDGQAPGPSVDIALDKALQRLQHCIAHVKAWHPDRFDYLHSSQYATFLYFLANSLWQVDPDARACTKLFLLNKALNGIDLFYEIELPPVFFIGHSVGIVLSKARYGNFLVLYQNTTVGRNHGIYPELGEGVVLYPNSAVIGRCNVGPRSYIGQGVSVINRDLPGHSCVFQAEAGDLLCREPKHDILDDFFRF</sequence>
<dbReference type="AlphaFoldDB" id="A0A2Z5ABW8"/>
<reference evidence="1 2" key="1">
    <citation type="submission" date="2017-06" db="EMBL/GenBank/DDBJ databases">
        <title>Evolution towards high GC content and high-temperature stress adaptation in endophytic Pseudomonas oryzihabitans impacted its plant-growth promoting traits.</title>
        <authorList>
            <person name="Nascimento F.X."/>
        </authorList>
    </citation>
    <scope>NUCLEOTIDE SEQUENCE [LARGE SCALE GENOMIC DNA]</scope>
    <source>
        <strain evidence="1 2">MS8</strain>
    </source>
</reference>
<proteinExistence type="predicted"/>
<dbReference type="InterPro" id="IPR011004">
    <property type="entry name" value="Trimer_LpxA-like_sf"/>
</dbReference>
<evidence type="ECO:0000313" key="2">
    <source>
        <dbReference type="Proteomes" id="UP000250579"/>
    </source>
</evidence>